<keyword evidence="1" id="KW-0472">Membrane</keyword>
<keyword evidence="4" id="KW-1185">Reference proteome</keyword>
<evidence type="ECO:0000313" key="3">
    <source>
        <dbReference type="EMBL" id="GAA5096975.1"/>
    </source>
</evidence>
<dbReference type="EMBL" id="BAABKE010000002">
    <property type="protein sequence ID" value="GAA5096975.1"/>
    <property type="molecule type" value="Genomic_DNA"/>
</dbReference>
<dbReference type="InterPro" id="IPR024402">
    <property type="entry name" value="DUF2726"/>
</dbReference>
<feature type="transmembrane region" description="Helical" evidence="1">
    <location>
        <begin position="20"/>
        <end position="38"/>
    </location>
</feature>
<keyword evidence="1" id="KW-1133">Transmembrane helix</keyword>
<comment type="caution">
    <text evidence="3">The sequence shown here is derived from an EMBL/GenBank/DDBJ whole genome shotgun (WGS) entry which is preliminary data.</text>
</comment>
<organism evidence="3 4">
    <name type="scientific">Wohlfahrtiimonas larvae</name>
    <dbReference type="NCBI Taxonomy" id="1157986"/>
    <lineage>
        <taxon>Bacteria</taxon>
        <taxon>Pseudomonadati</taxon>
        <taxon>Pseudomonadota</taxon>
        <taxon>Gammaproteobacteria</taxon>
        <taxon>Cardiobacteriales</taxon>
        <taxon>Ignatzschineriaceae</taxon>
        <taxon>Wohlfahrtiimonas</taxon>
    </lineage>
</organism>
<dbReference type="Proteomes" id="UP001500631">
    <property type="component" value="Unassembled WGS sequence"/>
</dbReference>
<dbReference type="RefSeq" id="WP_077924903.1">
    <property type="nucleotide sequence ID" value="NZ_BAABKE010000002.1"/>
</dbReference>
<sequence>MNSELIISSIFAGFKPVFPYLILVFAFVISITLLKIYLSNKFKSRLFNNTNFEAVRLLNKQEVKVYEALVENIQIQSNGQYRVFAQVSLGEILKNKDHSSFNRINQKRIDFCIVNSDYMPIAAIEYHGGGHFRGNYKERDEIKQKAVEYAGLVYHAIYEKDLNNIQKHIHTEILPLLLQAQPKIQRVYSKSQRIEPTFEI</sequence>
<proteinExistence type="predicted"/>
<evidence type="ECO:0000256" key="1">
    <source>
        <dbReference type="SAM" id="Phobius"/>
    </source>
</evidence>
<evidence type="ECO:0000313" key="4">
    <source>
        <dbReference type="Proteomes" id="UP001500631"/>
    </source>
</evidence>
<dbReference type="Gene3D" id="3.40.960.10">
    <property type="entry name" value="VSR Endonuclease"/>
    <property type="match status" value="1"/>
</dbReference>
<feature type="domain" description="DUF2726" evidence="2">
    <location>
        <begin position="56"/>
        <end position="167"/>
    </location>
</feature>
<name>A0ABP9MI68_9GAMM</name>
<reference evidence="4" key="1">
    <citation type="journal article" date="2019" name="Int. J. Syst. Evol. Microbiol.">
        <title>The Global Catalogue of Microorganisms (GCM) 10K type strain sequencing project: providing services to taxonomists for standard genome sequencing and annotation.</title>
        <authorList>
            <consortium name="The Broad Institute Genomics Platform"/>
            <consortium name="The Broad Institute Genome Sequencing Center for Infectious Disease"/>
            <person name="Wu L."/>
            <person name="Ma J."/>
        </authorList>
    </citation>
    <scope>NUCLEOTIDE SEQUENCE [LARGE SCALE GENOMIC DNA]</scope>
    <source>
        <strain evidence="4">JCM 18424</strain>
    </source>
</reference>
<accession>A0ABP9MI68</accession>
<evidence type="ECO:0000259" key="2">
    <source>
        <dbReference type="Pfam" id="PF10881"/>
    </source>
</evidence>
<protein>
    <recommendedName>
        <fullName evidence="2">DUF2726 domain-containing protein</fullName>
    </recommendedName>
</protein>
<dbReference type="Pfam" id="PF10881">
    <property type="entry name" value="DUF2726"/>
    <property type="match status" value="1"/>
</dbReference>
<gene>
    <name evidence="3" type="ORF">GCM10023338_07990</name>
</gene>
<keyword evidence="1" id="KW-0812">Transmembrane</keyword>